<sequence>MRAATRREGGEVSLLAAILEGTANLSGAACVDSPGLFDARDADEDVADAAYRHTAAARICGLCPVIDACRSWADSRADQEHAVTAGRVPRQPGRPRKGGEAA</sequence>
<name>H5U5H0_9ACTN</name>
<accession>H5U5H0</accession>
<keyword evidence="4" id="KW-1185">Reference proteome</keyword>
<dbReference type="AlphaFoldDB" id="H5U5H0"/>
<gene>
    <name evidence="3" type="ORF">GOSPT_118_00550</name>
</gene>
<comment type="caution">
    <text evidence="3">The sequence shown here is derived from an EMBL/GenBank/DDBJ whole genome shotgun (WGS) entry which is preliminary data.</text>
</comment>
<evidence type="ECO:0000313" key="4">
    <source>
        <dbReference type="Proteomes" id="UP000005845"/>
    </source>
</evidence>
<reference evidence="3 4" key="1">
    <citation type="submission" date="2012-02" db="EMBL/GenBank/DDBJ databases">
        <title>Whole genome shotgun sequence of Gordonia sputi NBRC 100414.</title>
        <authorList>
            <person name="Yoshida I."/>
            <person name="Hosoyama A."/>
            <person name="Tsuchikane K."/>
            <person name="Katsumata H."/>
            <person name="Yamazaki S."/>
            <person name="Fujita N."/>
        </authorList>
    </citation>
    <scope>NUCLEOTIDE SEQUENCE [LARGE SCALE GENOMIC DNA]</scope>
    <source>
        <strain evidence="3 4">NBRC 100414</strain>
    </source>
</reference>
<protein>
    <recommendedName>
        <fullName evidence="2">4Fe-4S Wbl-type domain-containing protein</fullName>
    </recommendedName>
</protein>
<proteinExistence type="predicted"/>
<organism evidence="3 4">
    <name type="scientific">Gordonia sputi NBRC 100414</name>
    <dbReference type="NCBI Taxonomy" id="1089453"/>
    <lineage>
        <taxon>Bacteria</taxon>
        <taxon>Bacillati</taxon>
        <taxon>Actinomycetota</taxon>
        <taxon>Actinomycetes</taxon>
        <taxon>Mycobacteriales</taxon>
        <taxon>Gordoniaceae</taxon>
        <taxon>Gordonia</taxon>
    </lineage>
</organism>
<dbReference type="eggNOG" id="ENOG5030DN3">
    <property type="taxonomic scope" value="Bacteria"/>
</dbReference>
<feature type="region of interest" description="Disordered" evidence="1">
    <location>
        <begin position="78"/>
        <end position="102"/>
    </location>
</feature>
<feature type="domain" description="4Fe-4S Wbl-type" evidence="2">
    <location>
        <begin position="29"/>
        <end position="94"/>
    </location>
</feature>
<evidence type="ECO:0000256" key="1">
    <source>
        <dbReference type="SAM" id="MobiDB-lite"/>
    </source>
</evidence>
<evidence type="ECO:0000259" key="2">
    <source>
        <dbReference type="PROSITE" id="PS51674"/>
    </source>
</evidence>
<dbReference type="EMBL" id="BAFC01000116">
    <property type="protein sequence ID" value="GAB40978.1"/>
    <property type="molecule type" value="Genomic_DNA"/>
</dbReference>
<dbReference type="InterPro" id="IPR034768">
    <property type="entry name" value="4FE4S_WBL"/>
</dbReference>
<dbReference type="PROSITE" id="PS51674">
    <property type="entry name" value="4FE4S_WBL"/>
    <property type="match status" value="1"/>
</dbReference>
<evidence type="ECO:0000313" key="3">
    <source>
        <dbReference type="EMBL" id="GAB40978.1"/>
    </source>
</evidence>
<dbReference type="Proteomes" id="UP000005845">
    <property type="component" value="Unassembled WGS sequence"/>
</dbReference>